<keyword evidence="1" id="KW-1133">Transmembrane helix</keyword>
<keyword evidence="1" id="KW-0472">Membrane</keyword>
<reference evidence="2 3" key="1">
    <citation type="submission" date="2019-12" db="EMBL/GenBank/DDBJ databases">
        <authorList>
            <person name="Yang R."/>
        </authorList>
    </citation>
    <scope>NUCLEOTIDE SEQUENCE [LARGE SCALE GENOMIC DNA]</scope>
    <source>
        <strain evidence="2 3">DONG20-135</strain>
    </source>
</reference>
<feature type="transmembrane region" description="Helical" evidence="1">
    <location>
        <begin position="12"/>
        <end position="28"/>
    </location>
</feature>
<dbReference type="EMBL" id="WUUQ01000007">
    <property type="protein sequence ID" value="MXQ74396.1"/>
    <property type="molecule type" value="Genomic_DNA"/>
</dbReference>
<comment type="caution">
    <text evidence="2">The sequence shown here is derived from an EMBL/GenBank/DDBJ whole genome shotgun (WGS) entry which is preliminary data.</text>
</comment>
<keyword evidence="1" id="KW-0812">Transmembrane</keyword>
<keyword evidence="3" id="KW-1185">Reference proteome</keyword>
<feature type="transmembrane region" description="Helical" evidence="1">
    <location>
        <begin position="161"/>
        <end position="185"/>
    </location>
</feature>
<feature type="transmembrane region" description="Helical" evidence="1">
    <location>
        <begin position="49"/>
        <end position="68"/>
    </location>
</feature>
<evidence type="ECO:0000313" key="3">
    <source>
        <dbReference type="Proteomes" id="UP000434036"/>
    </source>
</evidence>
<name>A0A6N8U873_9FIRM</name>
<evidence type="ECO:0008006" key="4">
    <source>
        <dbReference type="Google" id="ProtNLM"/>
    </source>
</evidence>
<dbReference type="InterPro" id="IPR021552">
    <property type="entry name" value="ArsP_2"/>
</dbReference>
<accession>A0A6N8U873</accession>
<feature type="transmembrane region" description="Helical" evidence="1">
    <location>
        <begin position="225"/>
        <end position="244"/>
    </location>
</feature>
<evidence type="ECO:0000256" key="1">
    <source>
        <dbReference type="SAM" id="Phobius"/>
    </source>
</evidence>
<sequence>MDIWMDAFGDSMKLLPFLLITYVFIEWYEHVSNPNLYTRLISLRRFGPLFGALIGCIPQCGFSVMAASLFGERVISAGTLVAVFISTSDEALPILIGHPEALDTLGYILLLKVGIAILAGYLIDRFWETSLASKQITAMGCQCSEAHESIWLAAIKHTATIFLFLFVINLGLSFVIDMIGTNALSSLLLSGSLLQPIMAAVIGFLPNCAASVLLTQLYLIDSISFGSLLAGLISSAGIGILMLFKGNPRFQENMRILLLVFLIASVSGVFFQLMG</sequence>
<protein>
    <recommendedName>
        <fullName evidence="4">Arsenic efflux protein</fullName>
    </recommendedName>
</protein>
<dbReference type="AlphaFoldDB" id="A0A6N8U873"/>
<dbReference type="NCBIfam" id="NF037962">
    <property type="entry name" value="arsenic_eff"/>
    <property type="match status" value="2"/>
</dbReference>
<organism evidence="2 3">
    <name type="scientific">Copranaerobaculum intestinale</name>
    <dbReference type="NCBI Taxonomy" id="2692629"/>
    <lineage>
        <taxon>Bacteria</taxon>
        <taxon>Bacillati</taxon>
        <taxon>Bacillota</taxon>
        <taxon>Erysipelotrichia</taxon>
        <taxon>Erysipelotrichales</taxon>
        <taxon>Erysipelotrichaceae</taxon>
        <taxon>Copranaerobaculum</taxon>
    </lineage>
</organism>
<feature type="transmembrane region" description="Helical" evidence="1">
    <location>
        <begin position="197"/>
        <end position="219"/>
    </location>
</feature>
<dbReference type="Proteomes" id="UP000434036">
    <property type="component" value="Unassembled WGS sequence"/>
</dbReference>
<dbReference type="RefSeq" id="WP_160625784.1">
    <property type="nucleotide sequence ID" value="NZ_WUUQ01000007.1"/>
</dbReference>
<dbReference type="Pfam" id="PF11449">
    <property type="entry name" value="ArsP_2"/>
    <property type="match status" value="2"/>
</dbReference>
<gene>
    <name evidence="2" type="ORF">GSF08_10715</name>
</gene>
<feature type="transmembrane region" description="Helical" evidence="1">
    <location>
        <begin position="104"/>
        <end position="123"/>
    </location>
</feature>
<evidence type="ECO:0000313" key="2">
    <source>
        <dbReference type="EMBL" id="MXQ74396.1"/>
    </source>
</evidence>
<proteinExistence type="predicted"/>
<reference evidence="2 3" key="2">
    <citation type="submission" date="2020-01" db="EMBL/GenBank/DDBJ databases">
        <title>Clostridiaceae sp. nov. isolated from the gut of human by culturomics.</title>
        <authorList>
            <person name="Chang Y."/>
        </authorList>
    </citation>
    <scope>NUCLEOTIDE SEQUENCE [LARGE SCALE GENOMIC DNA]</scope>
    <source>
        <strain evidence="2 3">DONG20-135</strain>
    </source>
</reference>
<feature type="transmembrane region" description="Helical" evidence="1">
    <location>
        <begin position="256"/>
        <end position="274"/>
    </location>
</feature>